<keyword evidence="2" id="KW-0472">Membrane</keyword>
<evidence type="ECO:0000256" key="1">
    <source>
        <dbReference type="ARBA" id="ARBA00007613"/>
    </source>
</evidence>
<proteinExistence type="inferred from homology"/>
<dbReference type="PANTHER" id="PTHR30203">
    <property type="entry name" value="OUTER MEMBRANE CATION EFFLUX PROTEIN"/>
    <property type="match status" value="1"/>
</dbReference>
<evidence type="ECO:0000313" key="4">
    <source>
        <dbReference type="Proteomes" id="UP000002429"/>
    </source>
</evidence>
<protein>
    <submittedName>
        <fullName evidence="3">RND efflux system, outer membrane lipoprotein, NodT</fullName>
    </submittedName>
</protein>
<evidence type="ECO:0000256" key="2">
    <source>
        <dbReference type="RuleBase" id="RU362097"/>
    </source>
</evidence>
<dbReference type="KEGG" id="rme:Rmet_4619"/>
<dbReference type="GO" id="GO:0015562">
    <property type="term" value="F:efflux transmembrane transporter activity"/>
    <property type="evidence" value="ECO:0007669"/>
    <property type="project" value="InterPro"/>
</dbReference>
<keyword evidence="2" id="KW-0812">Transmembrane</keyword>
<keyword evidence="2 3" id="KW-0449">Lipoprotein</keyword>
<dbReference type="NCBIfam" id="TIGR01845">
    <property type="entry name" value="outer_NodT"/>
    <property type="match status" value="1"/>
</dbReference>
<reference evidence="4" key="1">
    <citation type="journal article" date="2010" name="PLoS ONE">
        <title>The complete genome sequence of Cupriavidus metallidurans strain CH34, a master survivalist in harsh and anthropogenic environments.</title>
        <authorList>
            <person name="Janssen P.J."/>
            <person name="Van Houdt R."/>
            <person name="Moors H."/>
            <person name="Monsieurs P."/>
            <person name="Morin N."/>
            <person name="Michaux A."/>
            <person name="Benotmane M.A."/>
            <person name="Leys N."/>
            <person name="Vallaeys T."/>
            <person name="Lapidus A."/>
            <person name="Monchy S."/>
            <person name="Medigue C."/>
            <person name="Taghavi S."/>
            <person name="McCorkle S."/>
            <person name="Dunn J."/>
            <person name="van der Lelie D."/>
            <person name="Mergeay M."/>
        </authorList>
    </citation>
    <scope>NUCLEOTIDE SEQUENCE [LARGE SCALE GENOMIC DNA]</scope>
    <source>
        <plasmid evidence="4">megaplasmid</plasmid>
    </source>
</reference>
<name>Q1LEE5_CUPMC</name>
<geneLocation type="plasmid" evidence="3 4">
    <name>megaplasmid</name>
</geneLocation>
<keyword evidence="4" id="KW-1185">Reference proteome</keyword>
<dbReference type="Proteomes" id="UP000002429">
    <property type="component" value="Plasmid megaplasmid"/>
</dbReference>
<dbReference type="RefSeq" id="WP_011519056.1">
    <property type="nucleotide sequence ID" value="NC_007974.2"/>
</dbReference>
<gene>
    <name evidence="3" type="primary">nodT</name>
    <name evidence="3" type="ordered locus">Rmet_4619</name>
</gene>
<dbReference type="AlphaFoldDB" id="Q1LEE5"/>
<evidence type="ECO:0000313" key="3">
    <source>
        <dbReference type="EMBL" id="ABF11481.1"/>
    </source>
</evidence>
<dbReference type="InterPro" id="IPR010131">
    <property type="entry name" value="MdtP/NodT-like"/>
</dbReference>
<keyword evidence="3" id="KW-0614">Plasmid</keyword>
<dbReference type="GO" id="GO:0005886">
    <property type="term" value="C:plasma membrane"/>
    <property type="evidence" value="ECO:0007669"/>
    <property type="project" value="UniProtKB-SubCell"/>
</dbReference>
<feature type="chain" id="PRO_5001442048" evidence="2">
    <location>
        <begin position="26"/>
        <end position="476"/>
    </location>
</feature>
<dbReference type="Pfam" id="PF02321">
    <property type="entry name" value="OEP"/>
    <property type="match status" value="2"/>
</dbReference>
<dbReference type="HOGENOM" id="CLU_012817_13_1_4"/>
<organism evidence="3 4">
    <name type="scientific">Cupriavidus metallidurans (strain ATCC 43123 / DSM 2839 / NBRC 102507 / CH34)</name>
    <name type="common">Ralstonia metallidurans</name>
    <dbReference type="NCBI Taxonomy" id="266264"/>
    <lineage>
        <taxon>Bacteria</taxon>
        <taxon>Pseudomonadati</taxon>
        <taxon>Pseudomonadota</taxon>
        <taxon>Betaproteobacteria</taxon>
        <taxon>Burkholderiales</taxon>
        <taxon>Burkholderiaceae</taxon>
        <taxon>Cupriavidus</taxon>
    </lineage>
</organism>
<comment type="similarity">
    <text evidence="1 2">Belongs to the outer membrane factor (OMF) (TC 1.B.17) family.</text>
</comment>
<sequence>MSSSQIKKSLLLALPVAMLAGCALQTPPKGEDLRQQTVPSLEGRAGWANPTSGDAVADGWLAAFDDAELQRLVREAIAHNGDLRLAEARVQQAQALVAIARSGLLPSAGVKGRAGNSETQILSIGASWEVDLWGRIRAESRSAESQYAATQDDYLWAQRVIAATTAKAWFSLIRYTVLEDRLRQSATIQEELVRIVGQRVTIGIAPETDLLEARNTLHAQRDGIEKTALARSQAAQALELLLGRYPAGDIATAPTLPAMPPAPNASLPANVVERRPDLTAAAHRVAAAFDMRQSAEAARLPRISISAAVTGIRSDVFLLNQAGSPVKGLNGAFFAPIFMGGELKARVDYYTAEQKAALIAYGNSALRALGEVETGLRAESGYAERTRQLRERVNERRVLVQREETRVTIGASDTRSLQQQRQTLVAAEMDLVNVEADHLDQRVALLLALGGDWRPETTATATATATATGTGTGTGT</sequence>
<comment type="subcellular location">
    <subcellularLocation>
        <location evidence="2">Cell membrane</location>
        <topology evidence="2">Lipid-anchor</topology>
    </subcellularLocation>
</comment>
<dbReference type="PANTHER" id="PTHR30203:SF32">
    <property type="entry name" value="CATION EFFLUX SYSTEM PROTEIN CUSC"/>
    <property type="match status" value="1"/>
</dbReference>
<dbReference type="PROSITE" id="PS51257">
    <property type="entry name" value="PROKAR_LIPOPROTEIN"/>
    <property type="match status" value="1"/>
</dbReference>
<dbReference type="eggNOG" id="COG1538">
    <property type="taxonomic scope" value="Bacteria"/>
</dbReference>
<feature type="signal peptide" evidence="2">
    <location>
        <begin position="1"/>
        <end position="25"/>
    </location>
</feature>
<keyword evidence="2" id="KW-0564">Palmitate</keyword>
<dbReference type="Gene3D" id="2.20.200.10">
    <property type="entry name" value="Outer membrane efflux proteins (OEP)"/>
    <property type="match status" value="1"/>
</dbReference>
<dbReference type="Gene3D" id="1.20.1600.10">
    <property type="entry name" value="Outer membrane efflux proteins (OEP)"/>
    <property type="match status" value="1"/>
</dbReference>
<keyword evidence="2" id="KW-1134">Transmembrane beta strand</keyword>
<dbReference type="EMBL" id="CP000353">
    <property type="protein sequence ID" value="ABF11481.1"/>
    <property type="molecule type" value="Genomic_DNA"/>
</dbReference>
<keyword evidence="2" id="KW-0732">Signal</keyword>
<accession>Q1LEE5</accession>
<dbReference type="SUPFAM" id="SSF56954">
    <property type="entry name" value="Outer membrane efflux proteins (OEP)"/>
    <property type="match status" value="1"/>
</dbReference>
<dbReference type="InterPro" id="IPR003423">
    <property type="entry name" value="OMP_efflux"/>
</dbReference>